<feature type="transmembrane region" description="Helical" evidence="5">
    <location>
        <begin position="235"/>
        <end position="259"/>
    </location>
</feature>
<dbReference type="GO" id="GO:0016020">
    <property type="term" value="C:membrane"/>
    <property type="evidence" value="ECO:0007669"/>
    <property type="project" value="UniProtKB-SubCell"/>
</dbReference>
<dbReference type="GO" id="GO:0004984">
    <property type="term" value="F:olfactory receptor activity"/>
    <property type="evidence" value="ECO:0007669"/>
    <property type="project" value="TreeGrafter"/>
</dbReference>
<evidence type="ECO:0000256" key="1">
    <source>
        <dbReference type="ARBA" id="ARBA00004370"/>
    </source>
</evidence>
<keyword evidence="8" id="KW-1185">Reference proteome</keyword>
<dbReference type="GO" id="GO:0004930">
    <property type="term" value="F:G protein-coupled receptor activity"/>
    <property type="evidence" value="ECO:0007669"/>
    <property type="project" value="InterPro"/>
</dbReference>
<gene>
    <name evidence="7" type="primary">LOC108938290</name>
</gene>
<dbReference type="OrthoDB" id="8759131at2759"/>
<dbReference type="CDD" id="cd00637">
    <property type="entry name" value="7tm_classA_rhodopsin-like"/>
    <property type="match status" value="1"/>
</dbReference>
<evidence type="ECO:0000313" key="8">
    <source>
        <dbReference type="Proteomes" id="UP000694397"/>
    </source>
</evidence>
<feature type="transmembrane region" description="Helical" evidence="5">
    <location>
        <begin position="139"/>
        <end position="163"/>
    </location>
</feature>
<evidence type="ECO:0000256" key="3">
    <source>
        <dbReference type="ARBA" id="ARBA00022989"/>
    </source>
</evidence>
<dbReference type="SUPFAM" id="SSF81321">
    <property type="entry name" value="Family A G protein-coupled receptor-like"/>
    <property type="match status" value="1"/>
</dbReference>
<sequence length="318" mass="36249">MENSTTQNTNITKQIGVPFSPLQHEKLFFVQVLVGVFLYVNCLMIFTFFQKEAFRPDTRYILFAQTLFLDSILMVMTDLASVGHYFGYPIPCIPCVILCVLMSWVSSGTPLTLVAMCLERYVAICMPLRHADIFSSRTRLVGLLLIWCLSSIPSLIEFFAFVASAPSSFWASSIICSLNALNIHSWHTNLRNAVSQLYFLTMSAVIVFTYVKIMAAARAASSENKKSTTKSVKTIVLHAFQLFLCSFQFWCPLIESAVFEIDFMLFINVRYSNFILFLISPRCLSPLIYGLRDEKFFLVMKYYAFLGINKKTSPFFNS</sequence>
<dbReference type="GeneTree" id="ENSGT00940000163324"/>
<dbReference type="AlphaFoldDB" id="A0A8C9VF62"/>
<dbReference type="PANTHER" id="PTHR26451">
    <property type="entry name" value="G_PROTEIN_RECEP_F1_2 DOMAIN-CONTAINING PROTEIN"/>
    <property type="match status" value="1"/>
</dbReference>
<feature type="transmembrane region" description="Helical" evidence="5">
    <location>
        <begin position="61"/>
        <end position="82"/>
    </location>
</feature>
<dbReference type="Proteomes" id="UP000694397">
    <property type="component" value="Chromosome 10"/>
</dbReference>
<dbReference type="PANTHER" id="PTHR26451:SF886">
    <property type="entry name" value="GROWTH HORMONE SECRETAGOGUE RECEPTOR TYPE 1-LIKE-RELATED"/>
    <property type="match status" value="1"/>
</dbReference>
<evidence type="ECO:0000256" key="5">
    <source>
        <dbReference type="SAM" id="Phobius"/>
    </source>
</evidence>
<reference evidence="7" key="3">
    <citation type="submission" date="2025-09" db="UniProtKB">
        <authorList>
            <consortium name="Ensembl"/>
        </authorList>
    </citation>
    <scope>IDENTIFICATION</scope>
</reference>
<evidence type="ECO:0000259" key="6">
    <source>
        <dbReference type="PROSITE" id="PS50262"/>
    </source>
</evidence>
<reference evidence="7 8" key="1">
    <citation type="submission" date="2019-04" db="EMBL/GenBank/DDBJ databases">
        <authorList>
            <consortium name="Wellcome Sanger Institute Data Sharing"/>
        </authorList>
    </citation>
    <scope>NUCLEOTIDE SEQUENCE [LARGE SCALE GENOMIC DNA]</scope>
</reference>
<feature type="domain" description="G-protein coupled receptors family 1 profile" evidence="6">
    <location>
        <begin position="40"/>
        <end position="289"/>
    </location>
</feature>
<protein>
    <submittedName>
        <fullName evidence="7">Odorant receptor, family 91, subfamily A, member 1</fullName>
    </submittedName>
</protein>
<dbReference type="PROSITE" id="PS50262">
    <property type="entry name" value="G_PROTEIN_RECEP_F1_2"/>
    <property type="match status" value="1"/>
</dbReference>
<dbReference type="InterPro" id="IPR017452">
    <property type="entry name" value="GPCR_Rhodpsn_7TM"/>
</dbReference>
<feature type="transmembrane region" description="Helical" evidence="5">
    <location>
        <begin position="28"/>
        <end position="49"/>
    </location>
</feature>
<organism evidence="7 8">
    <name type="scientific">Scleropages formosus</name>
    <name type="common">Asian bonytongue</name>
    <name type="synonym">Osteoglossum formosum</name>
    <dbReference type="NCBI Taxonomy" id="113540"/>
    <lineage>
        <taxon>Eukaryota</taxon>
        <taxon>Metazoa</taxon>
        <taxon>Chordata</taxon>
        <taxon>Craniata</taxon>
        <taxon>Vertebrata</taxon>
        <taxon>Euteleostomi</taxon>
        <taxon>Actinopterygii</taxon>
        <taxon>Neopterygii</taxon>
        <taxon>Teleostei</taxon>
        <taxon>Osteoglossocephala</taxon>
        <taxon>Osteoglossomorpha</taxon>
        <taxon>Osteoglossiformes</taxon>
        <taxon>Osteoglossidae</taxon>
        <taxon>Scleropages</taxon>
    </lineage>
</organism>
<comment type="subcellular location">
    <subcellularLocation>
        <location evidence="1">Membrane</location>
    </subcellularLocation>
</comment>
<dbReference type="GO" id="GO:0005549">
    <property type="term" value="F:odorant binding"/>
    <property type="evidence" value="ECO:0007669"/>
    <property type="project" value="TreeGrafter"/>
</dbReference>
<feature type="transmembrane region" description="Helical" evidence="5">
    <location>
        <begin position="197"/>
        <end position="215"/>
    </location>
</feature>
<evidence type="ECO:0000256" key="2">
    <source>
        <dbReference type="ARBA" id="ARBA00022692"/>
    </source>
</evidence>
<feature type="transmembrane region" description="Helical" evidence="5">
    <location>
        <begin position="88"/>
        <end position="118"/>
    </location>
</feature>
<dbReference type="Pfam" id="PF00001">
    <property type="entry name" value="7tm_1"/>
    <property type="match status" value="1"/>
</dbReference>
<dbReference type="InterPro" id="IPR052921">
    <property type="entry name" value="GPCR1_Superfamily_Member"/>
</dbReference>
<name>A0A8C9VF62_SCLFO</name>
<reference evidence="7" key="2">
    <citation type="submission" date="2025-08" db="UniProtKB">
        <authorList>
            <consortium name="Ensembl"/>
        </authorList>
    </citation>
    <scope>IDENTIFICATION</scope>
</reference>
<evidence type="ECO:0000256" key="4">
    <source>
        <dbReference type="ARBA" id="ARBA00023136"/>
    </source>
</evidence>
<dbReference type="Gene3D" id="1.20.1070.10">
    <property type="entry name" value="Rhodopsin 7-helix transmembrane proteins"/>
    <property type="match status" value="1"/>
</dbReference>
<dbReference type="InterPro" id="IPR000276">
    <property type="entry name" value="GPCR_Rhodpsn"/>
</dbReference>
<keyword evidence="2 5" id="KW-0812">Transmembrane</keyword>
<dbReference type="Ensembl" id="ENSSFOT00015061956.1">
    <property type="protein sequence ID" value="ENSSFOP00015047982.1"/>
    <property type="gene ID" value="ENSSFOG00015027266.1"/>
</dbReference>
<evidence type="ECO:0000313" key="7">
    <source>
        <dbReference type="Ensembl" id="ENSSFOP00015047982.1"/>
    </source>
</evidence>
<accession>A0A8C9VF62</accession>
<keyword evidence="3 5" id="KW-1133">Transmembrane helix</keyword>
<keyword evidence="4 5" id="KW-0472">Membrane</keyword>
<feature type="transmembrane region" description="Helical" evidence="5">
    <location>
        <begin position="271"/>
        <end position="291"/>
    </location>
</feature>
<dbReference type="FunFam" id="1.20.1070.10:FF:000096">
    <property type="entry name" value="Odorant receptor 131-2"/>
    <property type="match status" value="1"/>
</dbReference>
<proteinExistence type="predicted"/>